<dbReference type="InterPro" id="IPR003615">
    <property type="entry name" value="HNH_nuc"/>
</dbReference>
<dbReference type="InterPro" id="IPR032237">
    <property type="entry name" value="Cas9_PI"/>
</dbReference>
<dbReference type="InterPro" id="IPR032240">
    <property type="entry name" value="Cas9_REC"/>
</dbReference>
<evidence type="ECO:0000313" key="15">
    <source>
        <dbReference type="EMBL" id="MCU6698458.1"/>
    </source>
</evidence>
<name>A0ABT2S1T0_9FIRM</name>
<dbReference type="Pfam" id="PF13395">
    <property type="entry name" value="HNH_4"/>
    <property type="match status" value="1"/>
</dbReference>
<evidence type="ECO:0000256" key="9">
    <source>
        <dbReference type="ARBA" id="ARBA00023118"/>
    </source>
</evidence>
<reference evidence="15 16" key="1">
    <citation type="journal article" date="2021" name="ISME Commun">
        <title>Automated analysis of genomic sequences facilitates high-throughput and comprehensive description of bacteria.</title>
        <authorList>
            <person name="Hitch T.C.A."/>
        </authorList>
    </citation>
    <scope>NUCLEOTIDE SEQUENCE [LARGE SCALE GENOMIC DNA]</scope>
    <source>
        <strain evidence="15 16">Sanger_04</strain>
    </source>
</reference>
<sequence length="1343" mass="157213">MTYYLGLDMGTSSVGWAVTDENYNLIHRHRKDLWGIREFEEAKTAVERRTQRISRRRRQREVARIGLLKDYFHDEIQKVDPNFYQRLDNSKYFPEDKEEVVKGKNGIFADENYTDRDYFAEYPTIFHLRRELLNSKEPHDVRLLYLALLNMYKHRGHFLNTTLGTDGENRKLSDVYRDFVVKTEEVLGLTFPQETDNGKMQEIMCSREFSRKRKAELLCALLEIDKKQKQQVALIECVLGLDKSVKQMYGTAVPDDFDKSVKVNFSDSSFEEKVSEVEELLDEEKYELILCMKELYDTAVLNQIMGDCNYLSEARVQEYEKHKEDLKLLKRTVKKYGTAEEYQFLFRSSEKASYNAYVHSVNSGEKIRRNMDGRSRDDLYTVLKKMLKNYPQEDADCKYILEEIEKEQFLPKQLVSDNGVIPNQIHYKEMKKILENAEQYLHFLREKDESGYTVAERILKLFAFQIPYYIGPTSEKSGKNGGNGWVVRKEQGQVLPWNIEEKIDMKATSETFISRMVRRCTYLSDEMVLPKASLEYESFCVLNELNNLRIRGVKLPITVKQDIYKDLFERGKRVTRKQIVNYLKGVGILQEGEEDELTGMMDTFNSSLASYGKFKSILGEKIQEDSCKRMVEQIIFWCTIYGDAKKFLKEQLEEKYGDVLTREQIKRILGFKLKDWGNLSKKFLELNGCDRNTGEVMSLIRMLWESDDNLMELLKDSSYTYRAELEEQQEKLTKTLTEICPEDLEGYYFSAPVKRMIWQTLLILKEVEKVMGEPPKRVFVEMTREHDERREMKDSRGKKFQELYKNIKDEEHNWKAEIEDAEKDGRIRSKKMYLYLTQRGRCMYTGNPIDLEELFTTKYDIDHIYPRHFVKDDNLDNNLVLVEKEKNAHKSDQYPLGDDIYTGRLSWWKELHREKLINDEKYKRLTGRAPFSDEQKAGFIARQLVETSQGTKGVASILKEVLPETTTIVYAKARNVSDFRNTNELLKARSVNDFHHAQDAYLNIVVGNVYYVKFTNNPLNFVRSGEGYNLDGVFRKNVIRGQENAWIVKPEKGEKMTLETVKRVMAKNTPLLTRLSFEGRGGLANQTLYSAKEAAGEGYVPLKSSDSRLQDVTKYGGFTSVTTAYFILVEHDMKKKRVRTIESVPILWKERIEKESGQLEIYCREALGLVNPDIRVRKILIQSLVKKDGFYMHLSGKTGNRFIMRNAVELCLKQEWINYSKKLEKEGCDESITKEKNEELYEILKEKHINGIYRKRPNPMGEKLHIRQETFRMLTLEEQKKVLLSLLNLTKIGPVEANLELIGESAHTGKMLISKNITEVKEFYLIHQSVTGIYEKQVNLLTV</sequence>
<keyword evidence="10 13" id="KW-0238">DNA-binding</keyword>
<evidence type="ECO:0000256" key="4">
    <source>
        <dbReference type="ARBA" id="ARBA00022723"/>
    </source>
</evidence>
<comment type="cofactor">
    <cofactor evidence="1 13">
        <name>Mg(2+)</name>
        <dbReference type="ChEBI" id="CHEBI:18420"/>
    </cofactor>
</comment>
<protein>
    <recommendedName>
        <fullName evidence="13">CRISPR-associated endonuclease Cas9</fullName>
        <ecNumber evidence="13">3.1.-.-</ecNumber>
    </recommendedName>
</protein>
<comment type="subunit">
    <text evidence="12 13">Monomer. Binds crRNA and tracrRNA.</text>
</comment>
<evidence type="ECO:0000256" key="6">
    <source>
        <dbReference type="ARBA" id="ARBA00022801"/>
    </source>
</evidence>
<keyword evidence="6 13" id="KW-0378">Hydrolase</keyword>
<evidence type="ECO:0000256" key="7">
    <source>
        <dbReference type="ARBA" id="ARBA00022842"/>
    </source>
</evidence>
<dbReference type="InterPro" id="IPR055228">
    <property type="entry name" value="Cas9_RuvC"/>
</dbReference>
<comment type="similarity">
    <text evidence="13">Belongs to the CRISPR-associated Cas9 family.</text>
</comment>
<dbReference type="EC" id="3.1.-.-" evidence="13"/>
<evidence type="ECO:0000256" key="13">
    <source>
        <dbReference type="HAMAP-Rule" id="MF_01480"/>
    </source>
</evidence>
<keyword evidence="4 13" id="KW-0479">Metal-binding</keyword>
<evidence type="ECO:0000259" key="14">
    <source>
        <dbReference type="PROSITE" id="PS51749"/>
    </source>
</evidence>
<dbReference type="Gene3D" id="1.10.30.50">
    <property type="match status" value="1"/>
</dbReference>
<dbReference type="EMBL" id="JAOQKC010000034">
    <property type="protein sequence ID" value="MCU6698458.1"/>
    <property type="molecule type" value="Genomic_DNA"/>
</dbReference>
<evidence type="ECO:0000256" key="12">
    <source>
        <dbReference type="ARBA" id="ARBA00046380"/>
    </source>
</evidence>
<dbReference type="Proteomes" id="UP001652461">
    <property type="component" value="Unassembled WGS sequence"/>
</dbReference>
<keyword evidence="11" id="KW-0464">Manganese</keyword>
<dbReference type="PROSITE" id="PS51749">
    <property type="entry name" value="HNH_CAS9"/>
    <property type="match status" value="1"/>
</dbReference>
<comment type="similarity">
    <text evidence="2">Belongs to the CRISPR-associated protein Cas9 family. Subtype II-A subfamily.</text>
</comment>
<proteinExistence type="inferred from homology"/>
<dbReference type="HAMAP" id="MF_01480">
    <property type="entry name" value="Cas9"/>
    <property type="match status" value="1"/>
</dbReference>
<feature type="active site" description="Proton acceptor for HNH nuclease domain" evidence="13">
    <location>
        <position position="863"/>
    </location>
</feature>
<keyword evidence="8 13" id="KW-0694">RNA-binding</keyword>
<dbReference type="InterPro" id="IPR033114">
    <property type="entry name" value="HNH_CAS9"/>
</dbReference>
<keyword evidence="5 13" id="KW-0255">Endonuclease</keyword>
<feature type="binding site" evidence="13">
    <location>
        <position position="8"/>
    </location>
    <ligand>
        <name>Mg(2+)</name>
        <dbReference type="ChEBI" id="CHEBI:18420"/>
        <label>1</label>
    </ligand>
</feature>
<feature type="binding site" evidence="13">
    <location>
        <position position="781"/>
    </location>
    <ligand>
        <name>Mg(2+)</name>
        <dbReference type="ChEBI" id="CHEBI:18420"/>
        <label>1</label>
    </ligand>
</feature>
<feature type="binding site" evidence="13">
    <location>
        <position position="996"/>
    </location>
    <ligand>
        <name>Mg(2+)</name>
        <dbReference type="ChEBI" id="CHEBI:18420"/>
        <label>2</label>
    </ligand>
</feature>
<gene>
    <name evidence="13 15" type="primary">cas9</name>
    <name evidence="15" type="ORF">OCV63_16450</name>
</gene>
<dbReference type="InterPro" id="IPR028629">
    <property type="entry name" value="Cas9"/>
</dbReference>
<dbReference type="GO" id="GO:0004519">
    <property type="term" value="F:endonuclease activity"/>
    <property type="evidence" value="ECO:0007669"/>
    <property type="project" value="UniProtKB-KW"/>
</dbReference>
<dbReference type="Pfam" id="PF16592">
    <property type="entry name" value="Cas9_REC"/>
    <property type="match status" value="1"/>
</dbReference>
<keyword evidence="3 13" id="KW-0540">Nuclease</keyword>
<feature type="domain" description="HNH Cas9-type" evidence="14">
    <location>
        <begin position="785"/>
        <end position="944"/>
    </location>
</feature>
<keyword evidence="9 13" id="KW-0051">Antiviral defense</keyword>
<comment type="domain">
    <text evidence="13">Has 2 endonuclease domains. The discontinuous RuvC-like domain cleaves the target DNA noncomplementary to crRNA while the HNH nuclease domain cleaves the target DNA complementary to crRNA.</text>
</comment>
<evidence type="ECO:0000256" key="10">
    <source>
        <dbReference type="ARBA" id="ARBA00023125"/>
    </source>
</evidence>
<evidence type="ECO:0000256" key="8">
    <source>
        <dbReference type="ARBA" id="ARBA00022884"/>
    </source>
</evidence>
<keyword evidence="16" id="KW-1185">Reference proteome</keyword>
<evidence type="ECO:0000256" key="5">
    <source>
        <dbReference type="ARBA" id="ARBA00022759"/>
    </source>
</evidence>
<evidence type="ECO:0000313" key="16">
    <source>
        <dbReference type="Proteomes" id="UP001652461"/>
    </source>
</evidence>
<comment type="caution">
    <text evidence="15">The sequence shown here is derived from an EMBL/GenBank/DDBJ whole genome shotgun (WGS) entry which is preliminary data.</text>
</comment>
<feature type="binding site" evidence="13">
    <location>
        <position position="785"/>
    </location>
    <ligand>
        <name>Mg(2+)</name>
        <dbReference type="ChEBI" id="CHEBI:18420"/>
        <label>2</label>
    </ligand>
</feature>
<evidence type="ECO:0000256" key="11">
    <source>
        <dbReference type="ARBA" id="ARBA00023211"/>
    </source>
</evidence>
<dbReference type="NCBIfam" id="TIGR01865">
    <property type="entry name" value="cas_Csn1"/>
    <property type="match status" value="1"/>
</dbReference>
<evidence type="ECO:0000256" key="2">
    <source>
        <dbReference type="ARBA" id="ARBA00005244"/>
    </source>
</evidence>
<organism evidence="15 16">
    <name type="scientific">Laedolimicola ammoniilytica</name>
    <dbReference type="NCBI Taxonomy" id="2981771"/>
    <lineage>
        <taxon>Bacteria</taxon>
        <taxon>Bacillati</taxon>
        <taxon>Bacillota</taxon>
        <taxon>Clostridia</taxon>
        <taxon>Lachnospirales</taxon>
        <taxon>Lachnospiraceae</taxon>
        <taxon>Laedolimicola</taxon>
    </lineage>
</organism>
<evidence type="ECO:0000256" key="1">
    <source>
        <dbReference type="ARBA" id="ARBA00001946"/>
    </source>
</evidence>
<accession>A0ABT2S1T0</accession>
<dbReference type="RefSeq" id="WP_158365323.1">
    <property type="nucleotide sequence ID" value="NZ_JAOQKC010000034.1"/>
</dbReference>
<feature type="active site" description="For RuvC-like nuclease domain" evidence="13">
    <location>
        <position position="8"/>
    </location>
</feature>
<feature type="binding site" evidence="13">
    <location>
        <position position="8"/>
    </location>
    <ligand>
        <name>Mg(2+)</name>
        <dbReference type="ChEBI" id="CHEBI:18420"/>
        <label>2</label>
    </ligand>
</feature>
<keyword evidence="7 13" id="KW-0460">Magnesium</keyword>
<evidence type="ECO:0000256" key="3">
    <source>
        <dbReference type="ARBA" id="ARBA00022722"/>
    </source>
</evidence>
<comment type="function">
    <text evidence="13">CRISPR (clustered regularly interspaced short palindromic repeat) is an adaptive immune system that provides protection against mobile genetic elements (viruses, transposable elements and conjugative plasmids). CRISPR clusters contain spacers, sequences complementary to antecedent mobile elements, and target invading nucleic acids. CRISPR clusters are transcribed and processed into CRISPR RNA (crRNA). In type II CRISPR systems correct processing of pre-crRNA requires a trans-encoded small RNA (tracrRNA), endogenous ribonuclease 3 (rnc) and this protein. The tracrRNA serves as a guide for ribonuclease 3-aided processing of pre-crRNA. Subsequently Cas9/crRNA/tracrRNA endonucleolytically cleaves linear or circular dsDNA target complementary to the spacer; Cas9 is inactive in the absence of the 2 guide RNAs (gRNA). Cas9 recognizes the protospacer adjacent motif (PAM) in the CRISPR repeat sequences to help distinguish self versus nonself, as targets within the bacterial CRISPR locus do not have PAMs. PAM recognition is also required for catalytic activity.</text>
</comment>
<dbReference type="Pfam" id="PF16595">
    <property type="entry name" value="Cas9_PI"/>
    <property type="match status" value="1"/>
</dbReference>
<dbReference type="Pfam" id="PF22702">
    <property type="entry name" value="Cas9_RuvC"/>
    <property type="match status" value="1"/>
</dbReference>
<feature type="binding site" evidence="13">
    <location>
        <position position="785"/>
    </location>
    <ligand>
        <name>Mg(2+)</name>
        <dbReference type="ChEBI" id="CHEBI:18420"/>
        <label>1</label>
    </ligand>
</feature>